<dbReference type="Gene3D" id="3.90.79.10">
    <property type="entry name" value="Nucleoside Triphosphate Pyrophosphohydrolase"/>
    <property type="match status" value="1"/>
</dbReference>
<gene>
    <name evidence="3" type="ORF">HMPREF1250_0217</name>
</gene>
<dbReference type="AlphaFoldDB" id="U7UQK8"/>
<dbReference type="CDD" id="cd04693">
    <property type="entry name" value="NUDIX_Hydrolase"/>
    <property type="match status" value="1"/>
</dbReference>
<dbReference type="GO" id="GO:0016787">
    <property type="term" value="F:hydrolase activity"/>
    <property type="evidence" value="ECO:0007669"/>
    <property type="project" value="UniProtKB-KW"/>
</dbReference>
<keyword evidence="4" id="KW-1185">Reference proteome</keyword>
<dbReference type="SUPFAM" id="SSF55811">
    <property type="entry name" value="Nudix"/>
    <property type="match status" value="1"/>
</dbReference>
<evidence type="ECO:0000313" key="3">
    <source>
        <dbReference type="EMBL" id="ERT60743.1"/>
    </source>
</evidence>
<dbReference type="PATRIC" id="fig|1111454.3.peg.792"/>
<evidence type="ECO:0000256" key="1">
    <source>
        <dbReference type="ARBA" id="ARBA00022801"/>
    </source>
</evidence>
<dbReference type="InterPro" id="IPR020084">
    <property type="entry name" value="NUDIX_hydrolase_CS"/>
</dbReference>
<name>U7UQK8_9FIRM</name>
<comment type="caution">
    <text evidence="3">The sequence shown here is derived from an EMBL/GenBank/DDBJ whole genome shotgun (WGS) entry which is preliminary data.</text>
</comment>
<dbReference type="RefSeq" id="WP_023053287.1">
    <property type="nucleotide sequence ID" value="NZ_AWXA01000016.1"/>
</dbReference>
<proteinExistence type="predicted"/>
<feature type="domain" description="Nudix hydrolase" evidence="2">
    <location>
        <begin position="30"/>
        <end position="161"/>
    </location>
</feature>
<sequence length="178" mass="20699">MEQLDIYDYTGQVTGRTIARKEERNLRDGEYFLIVHVCLFDSHGRLLIQQRNKSNKRDPLNGRWDVTVAGHVHSGETSQAAAEREAWEEMGIRLDLQGQPPLMRLRFVPGFDDIYIVHKDLDINALRLQASEVDAARWVTRAEALEMVRNRTFLPYIESFIASLFDMRKTNGFMRDDD</sequence>
<dbReference type="PROSITE" id="PS00893">
    <property type="entry name" value="NUDIX_BOX"/>
    <property type="match status" value="1"/>
</dbReference>
<protein>
    <submittedName>
        <fullName evidence="3">NUDIX domain protein</fullName>
    </submittedName>
</protein>
<dbReference type="InterPro" id="IPR015797">
    <property type="entry name" value="NUDIX_hydrolase-like_dom_sf"/>
</dbReference>
<dbReference type="Pfam" id="PF00293">
    <property type="entry name" value="NUDIX"/>
    <property type="match status" value="1"/>
</dbReference>
<dbReference type="EMBL" id="AWXA01000016">
    <property type="protein sequence ID" value="ERT60743.1"/>
    <property type="molecule type" value="Genomic_DNA"/>
</dbReference>
<keyword evidence="1" id="KW-0378">Hydrolase</keyword>
<organism evidence="3 4">
    <name type="scientific">Megasphaera vaginalis</name>
    <name type="common">ex Srinivasan et al. 2021</name>
    <dbReference type="NCBI Taxonomy" id="1111454"/>
    <lineage>
        <taxon>Bacteria</taxon>
        <taxon>Bacillati</taxon>
        <taxon>Bacillota</taxon>
        <taxon>Negativicutes</taxon>
        <taxon>Veillonellales</taxon>
        <taxon>Veillonellaceae</taxon>
        <taxon>Megasphaera</taxon>
    </lineage>
</organism>
<reference evidence="3 4" key="1">
    <citation type="submission" date="2013-09" db="EMBL/GenBank/DDBJ databases">
        <authorList>
            <person name="Durkin A.S."/>
            <person name="Haft D.R."/>
            <person name="McCorrison J."/>
            <person name="Torralba M."/>
            <person name="Gillis M."/>
            <person name="Haft D.H."/>
            <person name="Methe B."/>
            <person name="Sutton G."/>
            <person name="Nelson K.E."/>
        </authorList>
    </citation>
    <scope>NUCLEOTIDE SEQUENCE [LARGE SCALE GENOMIC DNA]</scope>
    <source>
        <strain evidence="3 4">BV3C16-1</strain>
    </source>
</reference>
<dbReference type="Proteomes" id="UP000017090">
    <property type="component" value="Unassembled WGS sequence"/>
</dbReference>
<dbReference type="InterPro" id="IPR000086">
    <property type="entry name" value="NUDIX_hydrolase_dom"/>
</dbReference>
<evidence type="ECO:0000259" key="2">
    <source>
        <dbReference type="PROSITE" id="PS51462"/>
    </source>
</evidence>
<dbReference type="STRING" id="1111454.HMPREF1250_0217"/>
<dbReference type="PANTHER" id="PTHR10885:SF0">
    <property type="entry name" value="ISOPENTENYL-DIPHOSPHATE DELTA-ISOMERASE"/>
    <property type="match status" value="1"/>
</dbReference>
<evidence type="ECO:0000313" key="4">
    <source>
        <dbReference type="Proteomes" id="UP000017090"/>
    </source>
</evidence>
<accession>U7UQK8</accession>
<dbReference type="PANTHER" id="PTHR10885">
    <property type="entry name" value="ISOPENTENYL-DIPHOSPHATE DELTA-ISOMERASE"/>
    <property type="match status" value="1"/>
</dbReference>
<dbReference type="PROSITE" id="PS51462">
    <property type="entry name" value="NUDIX"/>
    <property type="match status" value="1"/>
</dbReference>
<dbReference type="eggNOG" id="COG1443">
    <property type="taxonomic scope" value="Bacteria"/>
</dbReference>